<evidence type="ECO:0000313" key="8">
    <source>
        <dbReference type="EMBL" id="CAI9303128.1"/>
    </source>
</evidence>
<reference evidence="8" key="1">
    <citation type="submission" date="2023-04" db="EMBL/GenBank/DDBJ databases">
        <authorList>
            <person name="Vijverberg K."/>
            <person name="Xiong W."/>
            <person name="Schranz E."/>
        </authorList>
    </citation>
    <scope>NUCLEOTIDE SEQUENCE</scope>
</reference>
<dbReference type="InterPro" id="IPR014978">
    <property type="entry name" value="Gln-Leu-Gln_QLQ"/>
</dbReference>
<evidence type="ECO:0000313" key="9">
    <source>
        <dbReference type="Proteomes" id="UP001177003"/>
    </source>
</evidence>
<feature type="short sequence motif" description="Bipartite nuclear localization signal" evidence="4">
    <location>
        <begin position="188"/>
        <end position="198"/>
    </location>
</feature>
<keyword evidence="5" id="KW-0010">Activator</keyword>
<evidence type="ECO:0000256" key="5">
    <source>
        <dbReference type="RuleBase" id="RU367127"/>
    </source>
</evidence>
<comment type="domain">
    <text evidence="5">The QLQ domain and WRC domain may be involved in protein-protein interaction and DNA-binding, respectively.</text>
</comment>
<dbReference type="GO" id="GO:0006355">
    <property type="term" value="P:regulation of DNA-templated transcription"/>
    <property type="evidence" value="ECO:0007669"/>
    <property type="project" value="InterPro"/>
</dbReference>
<dbReference type="GO" id="GO:0099402">
    <property type="term" value="P:plant organ development"/>
    <property type="evidence" value="ECO:0007669"/>
    <property type="project" value="UniProtKB-ARBA"/>
</dbReference>
<feature type="domain" description="QLQ" evidence="6">
    <location>
        <begin position="113"/>
        <end position="148"/>
    </location>
</feature>
<dbReference type="GO" id="GO:0005524">
    <property type="term" value="F:ATP binding"/>
    <property type="evidence" value="ECO:0007669"/>
    <property type="project" value="UniProtKB-UniRule"/>
</dbReference>
<dbReference type="Proteomes" id="UP001177003">
    <property type="component" value="Chromosome 9"/>
</dbReference>
<dbReference type="AlphaFoldDB" id="A0AA36A295"/>
<dbReference type="PANTHER" id="PTHR31602:SF111">
    <property type="entry name" value="GROWTH-REGULATING FACTOR"/>
    <property type="match status" value="1"/>
</dbReference>
<sequence>MDFGVLDGLVSSENHNKNTLISCCDLDPKPKWFGSGGGFGKQESPISALATGTREDEWRDLKMAKIGEDDISRRSNGAQNMLSFSSPNTQSVTFPYYARHNTVAGYVAGAGGPFTPSQWMELEHQALIYKYITANAAIPSNLLIPIRKALESAAFSAYSGAHLRQNSSVGWGALHLGFCNSSDPEPGRCRRTDGKKWRCAKDAVVDQKYCERHMNRGRHRSRKPVEGQTCKLTTSTAVLRHTSSQPVTPNPAATSCEDNMSVVNKASFEATVVPMSSPTSVDLKKNDFSIGGTEFGFVCSDSLLNPMHKSDLKSQNPLHQFMEDSNQGQLCISASTNSDGFVSSATSPTSHSLLRMGLGMGKMTTNVQHDVSWETSMGGPLGEVLNTSPVGPARPKLDEGGLGTTIGLGHLL</sequence>
<proteinExistence type="inferred from homology"/>
<evidence type="ECO:0000259" key="7">
    <source>
        <dbReference type="PROSITE" id="PS51667"/>
    </source>
</evidence>
<dbReference type="PROSITE" id="PS51666">
    <property type="entry name" value="QLQ"/>
    <property type="match status" value="1"/>
</dbReference>
<comment type="function">
    <text evidence="5">Transcription activator.</text>
</comment>
<dbReference type="Pfam" id="PF08880">
    <property type="entry name" value="QLQ"/>
    <property type="match status" value="1"/>
</dbReference>
<dbReference type="PROSITE" id="PS51667">
    <property type="entry name" value="WRC"/>
    <property type="match status" value="1"/>
</dbReference>
<feature type="domain" description="WRC" evidence="7">
    <location>
        <begin position="183"/>
        <end position="227"/>
    </location>
</feature>
<keyword evidence="3 4" id="KW-0539">Nucleus</keyword>
<dbReference type="EMBL" id="OX465085">
    <property type="protein sequence ID" value="CAI9303128.1"/>
    <property type="molecule type" value="Genomic_DNA"/>
</dbReference>
<dbReference type="SMART" id="SM00951">
    <property type="entry name" value="QLQ"/>
    <property type="match status" value="1"/>
</dbReference>
<dbReference type="Pfam" id="PF08879">
    <property type="entry name" value="WRC"/>
    <property type="match status" value="1"/>
</dbReference>
<accession>A0AA36A295</accession>
<dbReference type="GO" id="GO:0006351">
    <property type="term" value="P:DNA-templated transcription"/>
    <property type="evidence" value="ECO:0007669"/>
    <property type="project" value="UniProtKB-UniRule"/>
</dbReference>
<evidence type="ECO:0000256" key="1">
    <source>
        <dbReference type="ARBA" id="ARBA00004123"/>
    </source>
</evidence>
<dbReference type="PANTHER" id="PTHR31602">
    <property type="entry name" value="GROWTH-REGULATING FACTOR 5"/>
    <property type="match status" value="1"/>
</dbReference>
<dbReference type="InterPro" id="IPR031137">
    <property type="entry name" value="GRF"/>
</dbReference>
<evidence type="ECO:0000256" key="3">
    <source>
        <dbReference type="ARBA" id="ARBA00023242"/>
    </source>
</evidence>
<keyword evidence="5" id="KW-0804">Transcription</keyword>
<protein>
    <recommendedName>
        <fullName evidence="5">Growth-regulating factor</fullName>
    </recommendedName>
</protein>
<comment type="subcellular location">
    <subcellularLocation>
        <location evidence="1 4 5">Nucleus</location>
    </subcellularLocation>
</comment>
<name>A0AA36A295_LACSI</name>
<feature type="short sequence motif" description="Bipartite nuclear localization signal" evidence="4">
    <location>
        <begin position="216"/>
        <end position="223"/>
    </location>
</feature>
<keyword evidence="9" id="KW-1185">Reference proteome</keyword>
<keyword evidence="5" id="KW-0805">Transcription regulation</keyword>
<evidence type="ECO:0000256" key="4">
    <source>
        <dbReference type="PROSITE-ProRule" id="PRU01002"/>
    </source>
</evidence>
<evidence type="ECO:0000256" key="2">
    <source>
        <dbReference type="ARBA" id="ARBA00008122"/>
    </source>
</evidence>
<dbReference type="InterPro" id="IPR014977">
    <property type="entry name" value="WRC_dom"/>
</dbReference>
<dbReference type="GO" id="GO:0005634">
    <property type="term" value="C:nucleus"/>
    <property type="evidence" value="ECO:0007669"/>
    <property type="project" value="UniProtKB-SubCell"/>
</dbReference>
<evidence type="ECO:0000259" key="6">
    <source>
        <dbReference type="PROSITE" id="PS51666"/>
    </source>
</evidence>
<comment type="similarity">
    <text evidence="2 5">Belongs to the GRF family.</text>
</comment>
<gene>
    <name evidence="8" type="ORF">LSALG_LOCUS41584</name>
</gene>
<organism evidence="8 9">
    <name type="scientific">Lactuca saligna</name>
    <name type="common">Willowleaf lettuce</name>
    <dbReference type="NCBI Taxonomy" id="75948"/>
    <lineage>
        <taxon>Eukaryota</taxon>
        <taxon>Viridiplantae</taxon>
        <taxon>Streptophyta</taxon>
        <taxon>Embryophyta</taxon>
        <taxon>Tracheophyta</taxon>
        <taxon>Spermatophyta</taxon>
        <taxon>Magnoliopsida</taxon>
        <taxon>eudicotyledons</taxon>
        <taxon>Gunneridae</taxon>
        <taxon>Pentapetalae</taxon>
        <taxon>asterids</taxon>
        <taxon>campanulids</taxon>
        <taxon>Asterales</taxon>
        <taxon>Asteraceae</taxon>
        <taxon>Cichorioideae</taxon>
        <taxon>Cichorieae</taxon>
        <taxon>Lactucinae</taxon>
        <taxon>Lactuca</taxon>
    </lineage>
</organism>